<name>A0A370I7X0_9NOCA</name>
<dbReference type="AlphaFoldDB" id="A0A370I7X0"/>
<keyword evidence="2" id="KW-1185">Reference proteome</keyword>
<sequence length="90" mass="10574">MDGEHRTRVDDLEATWRLDHQRIRIVNVYNTSENLPVVNFQRSGCPDLAEARERLPKLSRLWDAVRHDLWAEWALVPPSRASRVHGYDGR</sequence>
<proteinExistence type="predicted"/>
<dbReference type="RefSeq" id="WP_067994558.1">
    <property type="nucleotide sequence ID" value="NZ_QQBC01000004.1"/>
</dbReference>
<dbReference type="EMBL" id="QQBC01000004">
    <property type="protein sequence ID" value="RDI66827.1"/>
    <property type="molecule type" value="Genomic_DNA"/>
</dbReference>
<dbReference type="STRING" id="1210086.GCA_001613105_01776"/>
<comment type="caution">
    <text evidence="1">The sequence shown here is derived from an EMBL/GenBank/DDBJ whole genome shotgun (WGS) entry which is preliminary data.</text>
</comment>
<evidence type="ECO:0000313" key="2">
    <source>
        <dbReference type="Proteomes" id="UP000254869"/>
    </source>
</evidence>
<dbReference type="Proteomes" id="UP000254869">
    <property type="component" value="Unassembled WGS sequence"/>
</dbReference>
<accession>A0A370I7X0</accession>
<reference evidence="1 2" key="1">
    <citation type="submission" date="2018-07" db="EMBL/GenBank/DDBJ databases">
        <title>Genomic Encyclopedia of Type Strains, Phase IV (KMG-IV): sequencing the most valuable type-strain genomes for metagenomic binning, comparative biology and taxonomic classification.</title>
        <authorList>
            <person name="Goeker M."/>
        </authorList>
    </citation>
    <scope>NUCLEOTIDE SEQUENCE [LARGE SCALE GENOMIC DNA]</scope>
    <source>
        <strain evidence="1 2">DSM 44290</strain>
    </source>
</reference>
<gene>
    <name evidence="1" type="ORF">DFR76_104580</name>
</gene>
<evidence type="ECO:0000313" key="1">
    <source>
        <dbReference type="EMBL" id="RDI66827.1"/>
    </source>
</evidence>
<protein>
    <submittedName>
        <fullName evidence="1">Uncharacterized protein</fullName>
    </submittedName>
</protein>
<organism evidence="1 2">
    <name type="scientific">Nocardia pseudobrasiliensis</name>
    <dbReference type="NCBI Taxonomy" id="45979"/>
    <lineage>
        <taxon>Bacteria</taxon>
        <taxon>Bacillati</taxon>
        <taxon>Actinomycetota</taxon>
        <taxon>Actinomycetes</taxon>
        <taxon>Mycobacteriales</taxon>
        <taxon>Nocardiaceae</taxon>
        <taxon>Nocardia</taxon>
    </lineage>
</organism>